<protein>
    <recommendedName>
        <fullName evidence="3">Retrovirus-related Pol polyprotein from transposon</fullName>
    </recommendedName>
</protein>
<name>A0A0V0RPF7_9BILA</name>
<dbReference type="AlphaFoldDB" id="A0A0V0RPF7"/>
<dbReference type="Gene3D" id="3.30.420.10">
    <property type="entry name" value="Ribonuclease H-like superfamily/Ribonuclease H"/>
    <property type="match status" value="1"/>
</dbReference>
<keyword evidence="2" id="KW-1185">Reference proteome</keyword>
<evidence type="ECO:0000313" key="1">
    <source>
        <dbReference type="EMBL" id="KRX16387.1"/>
    </source>
</evidence>
<dbReference type="GO" id="GO:0003676">
    <property type="term" value="F:nucleic acid binding"/>
    <property type="evidence" value="ECO:0007669"/>
    <property type="project" value="InterPro"/>
</dbReference>
<gene>
    <name evidence="1" type="ORF">T07_6294</name>
</gene>
<accession>A0A0V0RPF7</accession>
<comment type="caution">
    <text evidence="1">The sequence shown here is derived from an EMBL/GenBank/DDBJ whole genome shotgun (WGS) entry which is preliminary data.</text>
</comment>
<dbReference type="InterPro" id="IPR036397">
    <property type="entry name" value="RNaseH_sf"/>
</dbReference>
<evidence type="ECO:0000313" key="2">
    <source>
        <dbReference type="Proteomes" id="UP000054630"/>
    </source>
</evidence>
<dbReference type="OrthoDB" id="413122at2759"/>
<sequence length="172" mass="19799">MGRNNPTRCTAIDSMIGKCQKWESGPIRSVWNPPDQVETAQEEDSDITQMRKGVTSTTFPTRCPPDRSRTLQSLLSQNDQMICRKCQNCSRRKSGRKHYRGQQQPQIPPYLMSRIEVDIIGPFQRTEQGNRYILTVENYLSKSPEAYSISDMTANIDALRHRLTSSYVVREL</sequence>
<reference evidence="1 2" key="1">
    <citation type="submission" date="2015-01" db="EMBL/GenBank/DDBJ databases">
        <title>Evolution of Trichinella species and genotypes.</title>
        <authorList>
            <person name="Korhonen P.K."/>
            <person name="Edoardo P."/>
            <person name="Giuseppe L.R."/>
            <person name="Gasser R.B."/>
        </authorList>
    </citation>
    <scope>NUCLEOTIDE SEQUENCE [LARGE SCALE GENOMIC DNA]</scope>
    <source>
        <strain evidence="1">ISS37</strain>
    </source>
</reference>
<proteinExistence type="predicted"/>
<dbReference type="STRING" id="6336.A0A0V0RPF7"/>
<dbReference type="InterPro" id="IPR052160">
    <property type="entry name" value="Gypsy_RT_Integrase-like"/>
</dbReference>
<organism evidence="1 2">
    <name type="scientific">Trichinella nelsoni</name>
    <dbReference type="NCBI Taxonomy" id="6336"/>
    <lineage>
        <taxon>Eukaryota</taxon>
        <taxon>Metazoa</taxon>
        <taxon>Ecdysozoa</taxon>
        <taxon>Nematoda</taxon>
        <taxon>Enoplea</taxon>
        <taxon>Dorylaimia</taxon>
        <taxon>Trichinellida</taxon>
        <taxon>Trichinellidae</taxon>
        <taxon>Trichinella</taxon>
    </lineage>
</organism>
<dbReference type="PANTHER" id="PTHR47266">
    <property type="entry name" value="ENDONUCLEASE-RELATED"/>
    <property type="match status" value="1"/>
</dbReference>
<evidence type="ECO:0008006" key="3">
    <source>
        <dbReference type="Google" id="ProtNLM"/>
    </source>
</evidence>
<dbReference type="EMBL" id="JYDL01000108">
    <property type="protein sequence ID" value="KRX16387.1"/>
    <property type="molecule type" value="Genomic_DNA"/>
</dbReference>
<dbReference type="Proteomes" id="UP000054630">
    <property type="component" value="Unassembled WGS sequence"/>
</dbReference>